<dbReference type="GO" id="GO:0005783">
    <property type="term" value="C:endoplasmic reticulum"/>
    <property type="evidence" value="ECO:0007669"/>
    <property type="project" value="TreeGrafter"/>
</dbReference>
<dbReference type="InterPro" id="IPR044862">
    <property type="entry name" value="Pro_4_hyd_alph_FE2OG_OXY"/>
</dbReference>
<dbReference type="GO" id="GO:0005506">
    <property type="term" value="F:iron ion binding"/>
    <property type="evidence" value="ECO:0007669"/>
    <property type="project" value="InterPro"/>
</dbReference>
<dbReference type="Pfam" id="PF13640">
    <property type="entry name" value="2OG-FeII_Oxy_3"/>
    <property type="match status" value="1"/>
</dbReference>
<dbReference type="PANTHER" id="PTHR10869">
    <property type="entry name" value="PROLYL 4-HYDROXYLASE ALPHA SUBUNIT"/>
    <property type="match status" value="1"/>
</dbReference>
<dbReference type="GO" id="GO:0004656">
    <property type="term" value="F:procollagen-proline 4-dioxygenase activity"/>
    <property type="evidence" value="ECO:0007669"/>
    <property type="project" value="TreeGrafter"/>
</dbReference>
<evidence type="ECO:0000256" key="5">
    <source>
        <dbReference type="ARBA" id="ARBA00023004"/>
    </source>
</evidence>
<evidence type="ECO:0000259" key="6">
    <source>
        <dbReference type="SMART" id="SM00702"/>
    </source>
</evidence>
<dbReference type="EMBL" id="MU004289">
    <property type="protein sequence ID" value="KAF2662635.1"/>
    <property type="molecule type" value="Genomic_DNA"/>
</dbReference>
<dbReference type="AlphaFoldDB" id="A0A6A6TRG2"/>
<dbReference type="SMART" id="SM00702">
    <property type="entry name" value="P4Hc"/>
    <property type="match status" value="1"/>
</dbReference>
<evidence type="ECO:0000313" key="8">
    <source>
        <dbReference type="Proteomes" id="UP000799324"/>
    </source>
</evidence>
<evidence type="ECO:0000256" key="2">
    <source>
        <dbReference type="ARBA" id="ARBA00022723"/>
    </source>
</evidence>
<reference evidence="7" key="1">
    <citation type="journal article" date="2020" name="Stud. Mycol.">
        <title>101 Dothideomycetes genomes: a test case for predicting lifestyles and emergence of pathogens.</title>
        <authorList>
            <person name="Haridas S."/>
            <person name="Albert R."/>
            <person name="Binder M."/>
            <person name="Bloem J."/>
            <person name="Labutti K."/>
            <person name="Salamov A."/>
            <person name="Andreopoulos B."/>
            <person name="Baker S."/>
            <person name="Barry K."/>
            <person name="Bills G."/>
            <person name="Bluhm B."/>
            <person name="Cannon C."/>
            <person name="Castanera R."/>
            <person name="Culley D."/>
            <person name="Daum C."/>
            <person name="Ezra D."/>
            <person name="Gonzalez J."/>
            <person name="Henrissat B."/>
            <person name="Kuo A."/>
            <person name="Liang C."/>
            <person name="Lipzen A."/>
            <person name="Lutzoni F."/>
            <person name="Magnuson J."/>
            <person name="Mondo S."/>
            <person name="Nolan M."/>
            <person name="Ohm R."/>
            <person name="Pangilinan J."/>
            <person name="Park H.-J."/>
            <person name="Ramirez L."/>
            <person name="Alfaro M."/>
            <person name="Sun H."/>
            <person name="Tritt A."/>
            <person name="Yoshinaga Y."/>
            <person name="Zwiers L.-H."/>
            <person name="Turgeon B."/>
            <person name="Goodwin S."/>
            <person name="Spatafora J."/>
            <person name="Crous P."/>
            <person name="Grigoriev I."/>
        </authorList>
    </citation>
    <scope>NUCLEOTIDE SEQUENCE</scope>
    <source>
        <strain evidence="7">CBS 122681</strain>
    </source>
</reference>
<dbReference type="GO" id="GO:0031418">
    <property type="term" value="F:L-ascorbic acid binding"/>
    <property type="evidence" value="ECO:0007669"/>
    <property type="project" value="InterPro"/>
</dbReference>
<dbReference type="InterPro" id="IPR006620">
    <property type="entry name" value="Pro_4_hyd_alph"/>
</dbReference>
<dbReference type="Proteomes" id="UP000799324">
    <property type="component" value="Unassembled WGS sequence"/>
</dbReference>
<keyword evidence="3" id="KW-0223">Dioxygenase</keyword>
<keyword evidence="5" id="KW-0408">Iron</keyword>
<accession>A0A6A6TRG2</accession>
<protein>
    <submittedName>
        <fullName evidence="7">Oxidoreductase domain-containing protein</fullName>
    </submittedName>
</protein>
<dbReference type="Gene3D" id="2.60.120.620">
    <property type="entry name" value="q2cbj1_9rhob like domain"/>
    <property type="match status" value="1"/>
</dbReference>
<gene>
    <name evidence="7" type="ORF">K491DRAFT_700376</name>
</gene>
<evidence type="ECO:0000313" key="7">
    <source>
        <dbReference type="EMBL" id="KAF2662635.1"/>
    </source>
</evidence>
<keyword evidence="4" id="KW-0560">Oxidoreductase</keyword>
<sequence>MASNEETLPEDFLQGPAPALTRSDVDWAKGIPEYEGLWAVILDGVLTQKECDMLVAAAESRTGGTWERAMVNIGGGRQAMYEDVRNCGRIIWDNRDYVGRLWARIEDSVPEIYRLQNQPDITGNGPVKRRETWRMTRLNERMRFLRYKGGEYFRPHCDGTYETPDRRERSYFTLHLYLSDMAGKEGEEPLLGGATTFHSLSMTRDLDVKPKAGRVLLFQHRSLLHSGEDVEKGTKLTMRTDIMYALEN</sequence>
<comment type="cofactor">
    <cofactor evidence="1">
        <name>L-ascorbate</name>
        <dbReference type="ChEBI" id="CHEBI:38290"/>
    </cofactor>
</comment>
<dbReference type="OrthoDB" id="69177at2759"/>
<organism evidence="7 8">
    <name type="scientific">Lophiostoma macrostomum CBS 122681</name>
    <dbReference type="NCBI Taxonomy" id="1314788"/>
    <lineage>
        <taxon>Eukaryota</taxon>
        <taxon>Fungi</taxon>
        <taxon>Dikarya</taxon>
        <taxon>Ascomycota</taxon>
        <taxon>Pezizomycotina</taxon>
        <taxon>Dothideomycetes</taxon>
        <taxon>Pleosporomycetidae</taxon>
        <taxon>Pleosporales</taxon>
        <taxon>Lophiostomataceae</taxon>
        <taxon>Lophiostoma</taxon>
    </lineage>
</organism>
<evidence type="ECO:0000256" key="3">
    <source>
        <dbReference type="ARBA" id="ARBA00022964"/>
    </source>
</evidence>
<name>A0A6A6TRG2_9PLEO</name>
<dbReference type="PANTHER" id="PTHR10869:SF241">
    <property type="entry name" value="FE2OG DIOXYGENASE DOMAIN-CONTAINING PROTEIN"/>
    <property type="match status" value="1"/>
</dbReference>
<dbReference type="InterPro" id="IPR045054">
    <property type="entry name" value="P4HA-like"/>
</dbReference>
<evidence type="ECO:0000256" key="4">
    <source>
        <dbReference type="ARBA" id="ARBA00023002"/>
    </source>
</evidence>
<proteinExistence type="predicted"/>
<keyword evidence="8" id="KW-1185">Reference proteome</keyword>
<keyword evidence="2" id="KW-0479">Metal-binding</keyword>
<evidence type="ECO:0000256" key="1">
    <source>
        <dbReference type="ARBA" id="ARBA00001961"/>
    </source>
</evidence>
<feature type="domain" description="Prolyl 4-hydroxylase alpha subunit" evidence="6">
    <location>
        <begin position="37"/>
        <end position="243"/>
    </location>
</feature>